<evidence type="ECO:0000313" key="4">
    <source>
        <dbReference type="Proteomes" id="UP001155901"/>
    </source>
</evidence>
<reference evidence="3" key="2">
    <citation type="submission" date="2022-03" db="EMBL/GenBank/DDBJ databases">
        <title>Genome Encyclopedia of Bacteria and Archaea VI: Functional Genomics of Type Strains.</title>
        <authorList>
            <person name="Whitman W."/>
        </authorList>
    </citation>
    <scope>NUCLEOTIDE SEQUENCE</scope>
    <source>
        <strain evidence="3">HSC-15S17</strain>
    </source>
</reference>
<feature type="chain" id="PRO_5041222088" evidence="1">
    <location>
        <begin position="32"/>
        <end position="184"/>
    </location>
</feature>
<dbReference type="EMBL" id="JAHTGR010000004">
    <property type="protein sequence ID" value="MBV6321242.1"/>
    <property type="molecule type" value="Genomic_DNA"/>
</dbReference>
<feature type="signal peptide" evidence="1">
    <location>
        <begin position="1"/>
        <end position="31"/>
    </location>
</feature>
<evidence type="ECO:0000256" key="1">
    <source>
        <dbReference type="SAM" id="SignalP"/>
    </source>
</evidence>
<dbReference type="Proteomes" id="UP001155901">
    <property type="component" value="Unassembled WGS sequence"/>
</dbReference>
<organism evidence="2 4">
    <name type="scientific">Duganella violaceipulchra</name>
    <dbReference type="NCBI Taxonomy" id="2849652"/>
    <lineage>
        <taxon>Bacteria</taxon>
        <taxon>Pseudomonadati</taxon>
        <taxon>Pseudomonadota</taxon>
        <taxon>Betaproteobacteria</taxon>
        <taxon>Burkholderiales</taxon>
        <taxon>Oxalobacteraceae</taxon>
        <taxon>Telluria group</taxon>
        <taxon>Duganella</taxon>
    </lineage>
</organism>
<gene>
    <name evidence="2" type="ORF">KVP70_09870</name>
    <name evidence="3" type="ORF">L1274_003239</name>
</gene>
<evidence type="ECO:0000313" key="5">
    <source>
        <dbReference type="Proteomes" id="UP001162889"/>
    </source>
</evidence>
<comment type="caution">
    <text evidence="2">The sequence shown here is derived from an EMBL/GenBank/DDBJ whole genome shotgun (WGS) entry which is preliminary data.</text>
</comment>
<sequence>MEILTRLPRALARSALLLPLLLALAPPTACAAEGETIEYAVKGAYLYKFGLYIEWPSGTFAAPASPLVLCVVGDDPFGAALDAAVNGEHVDSHPLQLRRLKTLTREAGCHVAYLGGAEAPREPLRGVLTVSEARGGGVISFALKDNRVRFNVDDEAAARNGLLISSKLLNMALSVKPRAGKEGR</sequence>
<protein>
    <submittedName>
        <fullName evidence="2">YfiR family protein</fullName>
    </submittedName>
</protein>
<dbReference type="Pfam" id="PF13689">
    <property type="entry name" value="DUF4154"/>
    <property type="match status" value="1"/>
</dbReference>
<dbReference type="InterPro" id="IPR025293">
    <property type="entry name" value="YfiR/HmsC-like"/>
</dbReference>
<reference evidence="2" key="1">
    <citation type="submission" date="2021-07" db="EMBL/GenBank/DDBJ databases">
        <title>Characterization of violacein-producing bacteria and related species.</title>
        <authorList>
            <person name="Wilson H.S."/>
            <person name="De Leon M.E."/>
        </authorList>
    </citation>
    <scope>NUCLEOTIDE SEQUENCE</scope>
    <source>
        <strain evidence="2">HSC-15S17</strain>
    </source>
</reference>
<name>A0AA41HAH7_9BURK</name>
<dbReference type="AlphaFoldDB" id="A0AA41HAH7"/>
<keyword evidence="5" id="KW-1185">Reference proteome</keyword>
<keyword evidence="1" id="KW-0732">Signal</keyword>
<evidence type="ECO:0000313" key="2">
    <source>
        <dbReference type="EMBL" id="MBV6321242.1"/>
    </source>
</evidence>
<evidence type="ECO:0000313" key="3">
    <source>
        <dbReference type="EMBL" id="MCP2009510.1"/>
    </source>
</evidence>
<dbReference type="RefSeq" id="WP_217941993.1">
    <property type="nucleotide sequence ID" value="NZ_JAHTGR010000004.1"/>
</dbReference>
<dbReference type="Proteomes" id="UP001162889">
    <property type="component" value="Unassembled WGS sequence"/>
</dbReference>
<dbReference type="EMBL" id="JALJZU010000006">
    <property type="protein sequence ID" value="MCP2009510.1"/>
    <property type="molecule type" value="Genomic_DNA"/>
</dbReference>
<proteinExistence type="predicted"/>
<accession>A0AA41HAH7</accession>